<feature type="domain" description="FAD dependent oxidoreductase" evidence="2">
    <location>
        <begin position="7"/>
        <end position="341"/>
    </location>
</feature>
<organism evidence="3 4">
    <name type="scientific">Erythrobacter ani</name>
    <dbReference type="NCBI Taxonomy" id="2827235"/>
    <lineage>
        <taxon>Bacteria</taxon>
        <taxon>Pseudomonadati</taxon>
        <taxon>Pseudomonadota</taxon>
        <taxon>Alphaproteobacteria</taxon>
        <taxon>Sphingomonadales</taxon>
        <taxon>Erythrobacteraceae</taxon>
        <taxon>Erythrobacter/Porphyrobacter group</taxon>
        <taxon>Erythrobacter</taxon>
    </lineage>
</organism>
<proteinExistence type="predicted"/>
<evidence type="ECO:0000259" key="2">
    <source>
        <dbReference type="Pfam" id="PF01266"/>
    </source>
</evidence>
<protein>
    <submittedName>
        <fullName evidence="3">FAD-binding oxidoreductase</fullName>
    </submittedName>
</protein>
<comment type="caution">
    <text evidence="3">The sequence shown here is derived from an EMBL/GenBank/DDBJ whole genome shotgun (WGS) entry which is preliminary data.</text>
</comment>
<dbReference type="EMBL" id="JAGSPB010000001">
    <property type="protein sequence ID" value="MBV7264908.1"/>
    <property type="molecule type" value="Genomic_DNA"/>
</dbReference>
<dbReference type="InterPro" id="IPR006076">
    <property type="entry name" value="FAD-dep_OxRdtase"/>
</dbReference>
<evidence type="ECO:0000313" key="4">
    <source>
        <dbReference type="Proteomes" id="UP000699975"/>
    </source>
</evidence>
<name>A0ABS6SKB5_9SPHN</name>
<dbReference type="RefSeq" id="WP_218315434.1">
    <property type="nucleotide sequence ID" value="NZ_JAGSPB010000001.1"/>
</dbReference>
<dbReference type="Proteomes" id="UP000699975">
    <property type="component" value="Unassembled WGS sequence"/>
</dbReference>
<reference evidence="3 4" key="1">
    <citation type="submission" date="2021-04" db="EMBL/GenBank/DDBJ databases">
        <authorList>
            <person name="Pira H."/>
            <person name="Risdian C."/>
            <person name="Wink J."/>
        </authorList>
    </citation>
    <scope>NUCLEOTIDE SEQUENCE [LARGE SCALE GENOMIC DNA]</scope>
    <source>
        <strain evidence="3 4">WH131</strain>
    </source>
</reference>
<evidence type="ECO:0000313" key="3">
    <source>
        <dbReference type="EMBL" id="MBV7264908.1"/>
    </source>
</evidence>
<accession>A0ABS6SKB5</accession>
<keyword evidence="1" id="KW-0560">Oxidoreductase</keyword>
<sequence>MAQAHYDFAVIGAGMAGASIAAELAPHASVLVLEAEDAPGYHSTGRSAAFWEECYGGPGVVPLTLASGNYLREHGFLSPRGALYVGKQEDRQKLDEFFETFAGTGVTIERLGRERLASCVPQMGEEWCDAIWEPACADIDVAGLHQHYLKAMKRAGATLACRARVAMLNRSPDRWELLTESGELYSAARVVNAAGAWADPIANLAGARPLGIHPKRRTVVQLRVSPEVRSDQPLVLDINGEFYFKPDSGRLWLSPHDEIPSDPCDASPEEIDVALVVDRFQKATGWNVEAVERRWAGLRSFAPDRLPVYGPDPEIPGFLWFAGQGGFGIQTAPAAARLGAQIILGRTADAMTQAIDPDTYSPARFHRAKAAADV</sequence>
<gene>
    <name evidence="3" type="ORF">KCG45_01800</name>
</gene>
<evidence type="ECO:0000256" key="1">
    <source>
        <dbReference type="ARBA" id="ARBA00023002"/>
    </source>
</evidence>
<dbReference type="Pfam" id="PF01266">
    <property type="entry name" value="DAO"/>
    <property type="match status" value="1"/>
</dbReference>
<dbReference type="PANTHER" id="PTHR13847">
    <property type="entry name" value="SARCOSINE DEHYDROGENASE-RELATED"/>
    <property type="match status" value="1"/>
</dbReference>
<dbReference type="PANTHER" id="PTHR13847:SF287">
    <property type="entry name" value="FAD-DEPENDENT OXIDOREDUCTASE DOMAIN-CONTAINING PROTEIN 1"/>
    <property type="match status" value="1"/>
</dbReference>
<keyword evidence="4" id="KW-1185">Reference proteome</keyword>